<dbReference type="EMBL" id="REGN01010134">
    <property type="protein sequence ID" value="RMZ99629.1"/>
    <property type="molecule type" value="Genomic_DNA"/>
</dbReference>
<proteinExistence type="predicted"/>
<name>A0A3M7PKN0_BRAPC</name>
<protein>
    <submittedName>
        <fullName evidence="1">Uncharacterized protein</fullName>
    </submittedName>
</protein>
<accession>A0A3M7PKN0</accession>
<dbReference type="AlphaFoldDB" id="A0A3M7PKN0"/>
<dbReference type="Proteomes" id="UP000276133">
    <property type="component" value="Unassembled WGS sequence"/>
</dbReference>
<evidence type="ECO:0000313" key="2">
    <source>
        <dbReference type="Proteomes" id="UP000276133"/>
    </source>
</evidence>
<organism evidence="1 2">
    <name type="scientific">Brachionus plicatilis</name>
    <name type="common">Marine rotifer</name>
    <name type="synonym">Brachionus muelleri</name>
    <dbReference type="NCBI Taxonomy" id="10195"/>
    <lineage>
        <taxon>Eukaryota</taxon>
        <taxon>Metazoa</taxon>
        <taxon>Spiralia</taxon>
        <taxon>Gnathifera</taxon>
        <taxon>Rotifera</taxon>
        <taxon>Eurotatoria</taxon>
        <taxon>Monogononta</taxon>
        <taxon>Pseudotrocha</taxon>
        <taxon>Ploima</taxon>
        <taxon>Brachionidae</taxon>
        <taxon>Brachionus</taxon>
    </lineage>
</organism>
<sequence>MKISSYKADSEDIFTYHLIPVSAKFIKNALTLYCIKILLHNIYKSWIKILTHENKYLDLITQRLTLDRNKLIIET</sequence>
<evidence type="ECO:0000313" key="1">
    <source>
        <dbReference type="EMBL" id="RMZ99629.1"/>
    </source>
</evidence>
<gene>
    <name evidence="1" type="ORF">BpHYR1_005971</name>
</gene>
<comment type="caution">
    <text evidence="1">The sequence shown here is derived from an EMBL/GenBank/DDBJ whole genome shotgun (WGS) entry which is preliminary data.</text>
</comment>
<reference evidence="1 2" key="1">
    <citation type="journal article" date="2018" name="Sci. Rep.">
        <title>Genomic signatures of local adaptation to the degree of environmental predictability in rotifers.</title>
        <authorList>
            <person name="Franch-Gras L."/>
            <person name="Hahn C."/>
            <person name="Garcia-Roger E.M."/>
            <person name="Carmona M.J."/>
            <person name="Serra M."/>
            <person name="Gomez A."/>
        </authorList>
    </citation>
    <scope>NUCLEOTIDE SEQUENCE [LARGE SCALE GENOMIC DNA]</scope>
    <source>
        <strain evidence="1">HYR1</strain>
    </source>
</reference>
<keyword evidence="2" id="KW-1185">Reference proteome</keyword>